<name>A0ACC2IAS4_9PLEO</name>
<sequence>MQKGAGFWKTSRRLPTEDLGSEAAPKEQSSDPTDCWLHDKGCTTKDAARQRHKPRCTTRTASTVKHSSLDPELGRLLWTTTSSQ</sequence>
<evidence type="ECO:0000313" key="1">
    <source>
        <dbReference type="EMBL" id="KAJ8112243.1"/>
    </source>
</evidence>
<keyword evidence="2" id="KW-1185">Reference proteome</keyword>
<dbReference type="EMBL" id="JAPHNI010000340">
    <property type="protein sequence ID" value="KAJ8112243.1"/>
    <property type="molecule type" value="Genomic_DNA"/>
</dbReference>
<protein>
    <submittedName>
        <fullName evidence="1">Uncharacterized protein</fullName>
    </submittedName>
</protein>
<reference evidence="1" key="1">
    <citation type="submission" date="2022-11" db="EMBL/GenBank/DDBJ databases">
        <title>Genome Sequence of Boeremia exigua.</title>
        <authorList>
            <person name="Buettner E."/>
        </authorList>
    </citation>
    <scope>NUCLEOTIDE SEQUENCE</scope>
    <source>
        <strain evidence="1">CU02</strain>
    </source>
</reference>
<evidence type="ECO:0000313" key="2">
    <source>
        <dbReference type="Proteomes" id="UP001153331"/>
    </source>
</evidence>
<accession>A0ACC2IAS4</accession>
<proteinExistence type="predicted"/>
<gene>
    <name evidence="1" type="ORF">OPT61_g5353</name>
</gene>
<comment type="caution">
    <text evidence="1">The sequence shown here is derived from an EMBL/GenBank/DDBJ whole genome shotgun (WGS) entry which is preliminary data.</text>
</comment>
<organism evidence="1 2">
    <name type="scientific">Boeremia exigua</name>
    <dbReference type="NCBI Taxonomy" id="749465"/>
    <lineage>
        <taxon>Eukaryota</taxon>
        <taxon>Fungi</taxon>
        <taxon>Dikarya</taxon>
        <taxon>Ascomycota</taxon>
        <taxon>Pezizomycotina</taxon>
        <taxon>Dothideomycetes</taxon>
        <taxon>Pleosporomycetidae</taxon>
        <taxon>Pleosporales</taxon>
        <taxon>Pleosporineae</taxon>
        <taxon>Didymellaceae</taxon>
        <taxon>Boeremia</taxon>
    </lineage>
</organism>
<dbReference type="Proteomes" id="UP001153331">
    <property type="component" value="Unassembled WGS sequence"/>
</dbReference>